<organism evidence="4 5">
    <name type="scientific">Rhododendron simsii</name>
    <name type="common">Sims's rhododendron</name>
    <dbReference type="NCBI Taxonomy" id="118357"/>
    <lineage>
        <taxon>Eukaryota</taxon>
        <taxon>Viridiplantae</taxon>
        <taxon>Streptophyta</taxon>
        <taxon>Embryophyta</taxon>
        <taxon>Tracheophyta</taxon>
        <taxon>Spermatophyta</taxon>
        <taxon>Magnoliopsida</taxon>
        <taxon>eudicotyledons</taxon>
        <taxon>Gunneridae</taxon>
        <taxon>Pentapetalae</taxon>
        <taxon>asterids</taxon>
        <taxon>Ericales</taxon>
        <taxon>Ericaceae</taxon>
        <taxon>Ericoideae</taxon>
        <taxon>Rhodoreae</taxon>
        <taxon>Rhododendron</taxon>
    </lineage>
</organism>
<evidence type="ECO:0000256" key="2">
    <source>
        <dbReference type="SAM" id="MobiDB-lite"/>
    </source>
</evidence>
<feature type="compositionally biased region" description="Basic residues" evidence="2">
    <location>
        <begin position="41"/>
        <end position="50"/>
    </location>
</feature>
<feature type="coiled-coil region" evidence="1">
    <location>
        <begin position="346"/>
        <end position="373"/>
    </location>
</feature>
<feature type="domain" description="Putative plant transposon protein" evidence="3">
    <location>
        <begin position="95"/>
        <end position="276"/>
    </location>
</feature>
<dbReference type="OrthoDB" id="1739886at2759"/>
<accession>A0A834H543</accession>
<feature type="region of interest" description="Disordered" evidence="2">
    <location>
        <begin position="303"/>
        <end position="328"/>
    </location>
</feature>
<dbReference type="Pfam" id="PF20167">
    <property type="entry name" value="Transposase_32"/>
    <property type="match status" value="1"/>
</dbReference>
<evidence type="ECO:0000313" key="5">
    <source>
        <dbReference type="Proteomes" id="UP000626092"/>
    </source>
</evidence>
<gene>
    <name evidence="4" type="ORF">RHSIM_Rhsim03G0015800</name>
</gene>
<keyword evidence="1" id="KW-0175">Coiled coil</keyword>
<keyword evidence="5" id="KW-1185">Reference proteome</keyword>
<feature type="region of interest" description="Disordered" evidence="2">
    <location>
        <begin position="1"/>
        <end position="55"/>
    </location>
</feature>
<dbReference type="AlphaFoldDB" id="A0A834H543"/>
<dbReference type="InterPro" id="IPR046796">
    <property type="entry name" value="Transposase_32_dom"/>
</dbReference>
<reference evidence="4" key="1">
    <citation type="submission" date="2019-11" db="EMBL/GenBank/DDBJ databases">
        <authorList>
            <person name="Liu Y."/>
            <person name="Hou J."/>
            <person name="Li T.-Q."/>
            <person name="Guan C.-H."/>
            <person name="Wu X."/>
            <person name="Wu H.-Z."/>
            <person name="Ling F."/>
            <person name="Zhang R."/>
            <person name="Shi X.-G."/>
            <person name="Ren J.-P."/>
            <person name="Chen E.-F."/>
            <person name="Sun J.-M."/>
        </authorList>
    </citation>
    <scope>NUCLEOTIDE SEQUENCE</scope>
    <source>
        <strain evidence="4">Adult_tree_wgs_1</strain>
        <tissue evidence="4">Leaves</tissue>
    </source>
</reference>
<evidence type="ECO:0000256" key="1">
    <source>
        <dbReference type="SAM" id="Coils"/>
    </source>
</evidence>
<comment type="caution">
    <text evidence="4">The sequence shown here is derived from an EMBL/GenBank/DDBJ whole genome shotgun (WGS) entry which is preliminary data.</text>
</comment>
<name>A0A834H543_RHOSS</name>
<evidence type="ECO:0000259" key="3">
    <source>
        <dbReference type="Pfam" id="PF20167"/>
    </source>
</evidence>
<sequence length="431" mass="48771">MVRTKRPGITGASSSAPVPDIVQEQESSGSEEPVAGQSGRGSRKRLRRTGKQVQADKRVEWKEGMMKRRFKNERQVKAKSIGNDHLVIQRIRSKGMNFWTRRLEGYNIVGVIEFYQNMKTPPAGFLTSNTARIVSKVGGKDIMIDPTVIARYLGYERPAPETVNYPRDEKIDDGLINNVLYTNPKNAKIPHVVGEFRDDIRVLNKAFHHNLYPRGLEHKPSRKSGELMYAFMNSRLVVDWAKFIFNQLIDFKNSTISTARMPFPCMITTICKQQGVKGNDYKKMERLDPGPITGAFLKKSKPRSGVLKESSKAFLTTKPGPKEKKEKKDSMWNKLFCQNVAILKCLWKSEEKRKKEKMERKKLSKEVGKLRHELQWHTQHVVEDGAAAYEAPPEAELEKVAGAKLMASLMASEAAILDSIAGGLLDARTIL</sequence>
<dbReference type="EMBL" id="WJXA01000003">
    <property type="protein sequence ID" value="KAF7147214.1"/>
    <property type="molecule type" value="Genomic_DNA"/>
</dbReference>
<dbReference type="Proteomes" id="UP000626092">
    <property type="component" value="Unassembled WGS sequence"/>
</dbReference>
<proteinExistence type="predicted"/>
<evidence type="ECO:0000313" key="4">
    <source>
        <dbReference type="EMBL" id="KAF7147214.1"/>
    </source>
</evidence>
<protein>
    <recommendedName>
        <fullName evidence="3">Putative plant transposon protein domain-containing protein</fullName>
    </recommendedName>
</protein>